<dbReference type="Pfam" id="PF05050">
    <property type="entry name" value="Methyltransf_21"/>
    <property type="match status" value="1"/>
</dbReference>
<dbReference type="Gene3D" id="3.40.50.150">
    <property type="entry name" value="Vaccinia Virus protein VP39"/>
    <property type="match status" value="1"/>
</dbReference>
<dbReference type="OrthoDB" id="9785375at2"/>
<dbReference type="SUPFAM" id="SSF53335">
    <property type="entry name" value="S-adenosyl-L-methionine-dependent methyltransferases"/>
    <property type="match status" value="1"/>
</dbReference>
<evidence type="ECO:0000259" key="1">
    <source>
        <dbReference type="Pfam" id="PF05050"/>
    </source>
</evidence>
<reference evidence="2 3" key="1">
    <citation type="submission" date="2018-06" db="EMBL/GenBank/DDBJ databases">
        <title>Chryseolinea flavus sp. nov., a member of the phylum Bacteroidetes isolated from soil.</title>
        <authorList>
            <person name="Li Y."/>
            <person name="Wang J."/>
        </authorList>
    </citation>
    <scope>NUCLEOTIDE SEQUENCE [LARGE SCALE GENOMIC DNA]</scope>
    <source>
        <strain evidence="2 3">SDU1-6</strain>
    </source>
</reference>
<comment type="caution">
    <text evidence="2">The sequence shown here is derived from an EMBL/GenBank/DDBJ whole genome shotgun (WGS) entry which is preliminary data.</text>
</comment>
<dbReference type="PANTHER" id="PTHR34203">
    <property type="entry name" value="METHYLTRANSFERASE, FKBM FAMILY PROTEIN"/>
    <property type="match status" value="1"/>
</dbReference>
<dbReference type="EMBL" id="QMFY01000001">
    <property type="protein sequence ID" value="RAW02656.1"/>
    <property type="molecule type" value="Genomic_DNA"/>
</dbReference>
<dbReference type="InterPro" id="IPR029063">
    <property type="entry name" value="SAM-dependent_MTases_sf"/>
</dbReference>
<evidence type="ECO:0000313" key="3">
    <source>
        <dbReference type="Proteomes" id="UP000251889"/>
    </source>
</evidence>
<sequence>MVMKHFILWKMPLSLRWKRVMCSKPAKYTTSINTDFSSYAMSGVQSINQHQYKNLNIRFREKTEDEKVLADSFDNDIFYQELPYLKVSDKPVIVDVGAHIGTFSMFSSMKYPASKIFAFEASRDTFSLLDTNVRENKLIPQVKVFHNALCSIDQPVTLYHNLVDGNWGHTISKEISASSEVVDGLAFSTFVSKEQIREIDLIKFNCEGAEFDILINSPDTLLAKIKCAVILYHEDLAPSSYTTQQLVNKLAGAGLVSVFLNQSPNRGWIIAVNRKYYFPFFFKLCLRLRQKFRAWKKQ</sequence>
<keyword evidence="3" id="KW-1185">Reference proteome</keyword>
<feature type="domain" description="Methyltransferase FkbM" evidence="1">
    <location>
        <begin position="95"/>
        <end position="232"/>
    </location>
</feature>
<dbReference type="PANTHER" id="PTHR34203:SF15">
    <property type="entry name" value="SLL1173 PROTEIN"/>
    <property type="match status" value="1"/>
</dbReference>
<gene>
    <name evidence="2" type="ORF">DQQ10_00670</name>
</gene>
<dbReference type="NCBIfam" id="TIGR01444">
    <property type="entry name" value="fkbM_fam"/>
    <property type="match status" value="1"/>
</dbReference>
<protein>
    <recommendedName>
        <fullName evidence="1">Methyltransferase FkbM domain-containing protein</fullName>
    </recommendedName>
</protein>
<proteinExistence type="predicted"/>
<dbReference type="InterPro" id="IPR052514">
    <property type="entry name" value="SAM-dependent_MTase"/>
</dbReference>
<dbReference type="AlphaFoldDB" id="A0A364Y6D4"/>
<name>A0A364Y6D4_9BACT</name>
<evidence type="ECO:0000313" key="2">
    <source>
        <dbReference type="EMBL" id="RAW02656.1"/>
    </source>
</evidence>
<dbReference type="InterPro" id="IPR006342">
    <property type="entry name" value="FkbM_mtfrase"/>
</dbReference>
<dbReference type="Proteomes" id="UP000251889">
    <property type="component" value="Unassembled WGS sequence"/>
</dbReference>
<organism evidence="2 3">
    <name type="scientific">Pseudochryseolinea flava</name>
    <dbReference type="NCBI Taxonomy" id="2059302"/>
    <lineage>
        <taxon>Bacteria</taxon>
        <taxon>Pseudomonadati</taxon>
        <taxon>Bacteroidota</taxon>
        <taxon>Cytophagia</taxon>
        <taxon>Cytophagales</taxon>
        <taxon>Fulvivirgaceae</taxon>
        <taxon>Pseudochryseolinea</taxon>
    </lineage>
</organism>
<accession>A0A364Y6D4</accession>